<evidence type="ECO:0000256" key="6">
    <source>
        <dbReference type="SAM" id="MobiDB-lite"/>
    </source>
</evidence>
<dbReference type="Pfam" id="PF02671">
    <property type="entry name" value="PAH"/>
    <property type="match status" value="3"/>
</dbReference>
<comment type="subcellular location">
    <subcellularLocation>
        <location evidence="1 5">Nucleus</location>
    </subcellularLocation>
</comment>
<sequence length="1352" mass="149805">MMNSGPDIARVPASTISPPLPQFPSRPASNGPSNTAKEDTKPSRSPGPGGPPASSRSPHPTTPASHEFIPGYTSSSRPFDSALDAKPRTGSSSRPRTPRQPATSPPPGTSVKGGEDESESKPLSGPDASSPDASRPLNVTDALTYLDAVKMQFQDKPDVYNHFLDIMKDFKSQMIDTPGVIERVSALFQGNPYLIQGFNTFLPPGYRIELSTDPRNANLITVTTPLGILRQTAGAFTMVLQREPHHNMLSPFPNQLPFGPPPPVLPVGLGPGSRPATPMHQQLPPGLSAFADMLPPRYSPDPHSSQAAANAAQLLNGLGNRTAERGAPAVQFNHAIQFLNEIKIRFKDEPDTYKQFLEILQTYQKEQRQLHDSQVFAQVSMLFKNAPDLMEEFRDFLPAAMGIGAQHGGLIAKAPASRRRKRAADKEPPAPAQPKAATGRAAKRAKLAHKPDAGSPKYAGYELPPSPPPAQHPPSQALYTQLPQQQLPPHGLLHLPQNALSMGQSLSTQDELILFDRIKKALESAGLYEEFLKLLGMFSHDIVDVRTLVDRAEVFLGGGDLMLQFKLLMGYDEKQGNVEYGPPGSIRTSAPDPLAAQNPEDGESPSYRRLPDAEIRLACSGRDQLHRSVLNDEWVSHPTWASEEAGFMTHKKNVFEDTLHKSEEERHEYQVHIEAMVRTIAVLDPLNTRIAEMSAEERVSFRLKPNLGGPSRAVYEKVVKKVYGRDAGLEVLKALVECPGVAVPVVLLRLKQKCEEWRRLQREWSRTWREVDAKNFYKALDHQGITFKQNDKKNITTKSFVQEIEQGKAEHYKNREELGLPLNLHEPCNVALQFDFADTGVLHDSLKIVYSYLDHSQSQYSAMERRGVERFLRSFIPTLFQFAPHEFNAACGPLDTTHEDEHMDADAETADEGRGDGGGSRRSASGTHQGTSTGVAAGDLRKRLLKTVQEDLPHARNASNSSSLSGGSASPAVLESPLTAAAAKQASGSGSSGRGGEVRSNPDDVWIREMVTDLPDGWSGPAGDAPVTRRPFFANTTFYVLLRLLQVKFSVFGFVFYLWSDTFFPSQLLYSRLLVCKEIGAKLAKEKHASLLANPVAVELGLDEPNGPAVILEQAIEGVGSSQGDAEPNVLYLYLLDACEKVFDNELDQATFEEHMRWFFGTKAYHVFTLDRVIIAIIKQVQSILGDYKGQELWTQLQRARSKEQVVMYDIMRYRREAERNMGSDDHLYRVDWDVGSRVLRIQLVGLEEPSVGEEETGVGRWREYVASYVSRYATEWVNTERTASGRRPYLKRTAVEETDVRKTSGLGVRVCAGSYKLVYEAGGEDVLWRRVELGVRALEKAEERKRSRYLK</sequence>
<dbReference type="PANTHER" id="PTHR12346:SF0">
    <property type="entry name" value="SIN3A, ISOFORM G"/>
    <property type="match status" value="1"/>
</dbReference>
<keyword evidence="4 5" id="KW-0539">Nucleus</keyword>
<dbReference type="InterPro" id="IPR013194">
    <property type="entry name" value="HDAC_interact_dom"/>
</dbReference>
<reference evidence="8 9" key="1">
    <citation type="submission" date="2019-02" db="EMBL/GenBank/DDBJ databases">
        <title>Genome sequencing of the rare red list fungi Antrodiella citrinella (Flaviporus citrinellus).</title>
        <authorList>
            <person name="Buettner E."/>
            <person name="Kellner H."/>
        </authorList>
    </citation>
    <scope>NUCLEOTIDE SEQUENCE [LARGE SCALE GENOMIC DNA]</scope>
    <source>
        <strain evidence="8 9">DSM 108506</strain>
    </source>
</reference>
<protein>
    <recommendedName>
        <fullName evidence="7">Histone deacetylase interacting domain-containing protein</fullName>
    </recommendedName>
</protein>
<keyword evidence="2" id="KW-0678">Repressor</keyword>
<evidence type="ECO:0000313" key="9">
    <source>
        <dbReference type="Proteomes" id="UP000308730"/>
    </source>
</evidence>
<feature type="region of interest" description="Disordered" evidence="6">
    <location>
        <begin position="908"/>
        <end position="938"/>
    </location>
</feature>
<evidence type="ECO:0000256" key="2">
    <source>
        <dbReference type="ARBA" id="ARBA00022491"/>
    </source>
</evidence>
<feature type="domain" description="Histone deacetylase interacting" evidence="7">
    <location>
        <begin position="601"/>
        <end position="700"/>
    </location>
</feature>
<evidence type="ECO:0000256" key="3">
    <source>
        <dbReference type="ARBA" id="ARBA00022737"/>
    </source>
</evidence>
<gene>
    <name evidence="8" type="ORF">EUX98_g785</name>
</gene>
<dbReference type="Pfam" id="PF08295">
    <property type="entry name" value="Sin3_corepress"/>
    <property type="match status" value="1"/>
</dbReference>
<evidence type="ECO:0000313" key="8">
    <source>
        <dbReference type="EMBL" id="THH33399.1"/>
    </source>
</evidence>
<proteinExistence type="predicted"/>
<dbReference type="InterPro" id="IPR003822">
    <property type="entry name" value="PAH"/>
</dbReference>
<accession>A0A4S4N340</accession>
<dbReference type="Proteomes" id="UP000308730">
    <property type="component" value="Unassembled WGS sequence"/>
</dbReference>
<keyword evidence="3" id="KW-0677">Repeat</keyword>
<dbReference type="SUPFAM" id="SSF47762">
    <property type="entry name" value="PAH2 domain"/>
    <property type="match status" value="3"/>
</dbReference>
<feature type="region of interest" description="Disordered" evidence="6">
    <location>
        <begin position="579"/>
        <end position="609"/>
    </location>
</feature>
<dbReference type="GO" id="GO:0000122">
    <property type="term" value="P:negative regulation of transcription by RNA polymerase II"/>
    <property type="evidence" value="ECO:0007669"/>
    <property type="project" value="TreeGrafter"/>
</dbReference>
<dbReference type="InterPro" id="IPR039774">
    <property type="entry name" value="Sin3-like"/>
</dbReference>
<dbReference type="GO" id="GO:0010628">
    <property type="term" value="P:positive regulation of gene expression"/>
    <property type="evidence" value="ECO:0007669"/>
    <property type="project" value="UniProtKB-ARBA"/>
</dbReference>
<dbReference type="Gene3D" id="1.20.1160.11">
    <property type="entry name" value="Paired amphipathic helix"/>
    <property type="match status" value="3"/>
</dbReference>
<evidence type="ECO:0000259" key="7">
    <source>
        <dbReference type="SMART" id="SM00761"/>
    </source>
</evidence>
<dbReference type="PANTHER" id="PTHR12346">
    <property type="entry name" value="SIN3B-RELATED"/>
    <property type="match status" value="1"/>
</dbReference>
<feature type="compositionally biased region" description="Low complexity" evidence="6">
    <location>
        <begin position="957"/>
        <end position="970"/>
    </location>
</feature>
<dbReference type="InterPro" id="IPR031693">
    <property type="entry name" value="Sin3_C"/>
</dbReference>
<dbReference type="OrthoDB" id="10265969at2759"/>
<name>A0A4S4N340_9APHY</name>
<comment type="caution">
    <text evidence="8">The sequence shown here is derived from an EMBL/GenBank/DDBJ whole genome shotgun (WGS) entry which is preliminary data.</text>
</comment>
<evidence type="ECO:0000256" key="1">
    <source>
        <dbReference type="ARBA" id="ARBA00004123"/>
    </source>
</evidence>
<dbReference type="Pfam" id="PF16879">
    <property type="entry name" value="Sin3a_C"/>
    <property type="match status" value="1"/>
</dbReference>
<dbReference type="GO" id="GO:0003714">
    <property type="term" value="F:transcription corepressor activity"/>
    <property type="evidence" value="ECO:0007669"/>
    <property type="project" value="InterPro"/>
</dbReference>
<feature type="region of interest" description="Disordered" evidence="6">
    <location>
        <begin position="952"/>
        <end position="1002"/>
    </location>
</feature>
<evidence type="ECO:0000256" key="4">
    <source>
        <dbReference type="ARBA" id="ARBA00023242"/>
    </source>
</evidence>
<evidence type="ECO:0000256" key="5">
    <source>
        <dbReference type="PROSITE-ProRule" id="PRU00810"/>
    </source>
</evidence>
<organism evidence="8 9">
    <name type="scientific">Antrodiella citrinella</name>
    <dbReference type="NCBI Taxonomy" id="2447956"/>
    <lineage>
        <taxon>Eukaryota</taxon>
        <taxon>Fungi</taxon>
        <taxon>Dikarya</taxon>
        <taxon>Basidiomycota</taxon>
        <taxon>Agaricomycotina</taxon>
        <taxon>Agaricomycetes</taxon>
        <taxon>Polyporales</taxon>
        <taxon>Steccherinaceae</taxon>
        <taxon>Antrodiella</taxon>
    </lineage>
</organism>
<dbReference type="SMART" id="SM00761">
    <property type="entry name" value="HDAC_interact"/>
    <property type="match status" value="1"/>
</dbReference>
<feature type="compositionally biased region" description="Low complexity" evidence="6">
    <location>
        <begin position="980"/>
        <end position="989"/>
    </location>
</feature>
<dbReference type="InterPro" id="IPR036600">
    <property type="entry name" value="PAH_sf"/>
</dbReference>
<keyword evidence="9" id="KW-1185">Reference proteome</keyword>
<feature type="compositionally biased region" description="Low complexity" evidence="6">
    <location>
        <begin position="88"/>
        <end position="102"/>
    </location>
</feature>
<feature type="region of interest" description="Disordered" evidence="6">
    <location>
        <begin position="410"/>
        <end position="476"/>
    </location>
</feature>
<dbReference type="PROSITE" id="PS51477">
    <property type="entry name" value="PAH"/>
    <property type="match status" value="2"/>
</dbReference>
<dbReference type="FunFam" id="1.20.1160.11:FF:000003">
    <property type="entry name" value="Paired amphipathic helix SIN3-like protein"/>
    <property type="match status" value="1"/>
</dbReference>
<dbReference type="FunFam" id="1.20.1160.11:FF:000001">
    <property type="entry name" value="Paired amphipathic helix protein Sin3"/>
    <property type="match status" value="1"/>
</dbReference>
<dbReference type="EMBL" id="SGPM01000006">
    <property type="protein sequence ID" value="THH33399.1"/>
    <property type="molecule type" value="Genomic_DNA"/>
</dbReference>
<feature type="region of interest" description="Disordered" evidence="6">
    <location>
        <begin position="1"/>
        <end position="136"/>
    </location>
</feature>
<dbReference type="GO" id="GO:0033698">
    <property type="term" value="C:Rpd3L complex"/>
    <property type="evidence" value="ECO:0007669"/>
    <property type="project" value="UniProtKB-ARBA"/>
</dbReference>